<dbReference type="AlphaFoldDB" id="A0A2A4I1Z4"/>
<comment type="caution">
    <text evidence="2">The sequence shown here is derived from an EMBL/GenBank/DDBJ whole genome shotgun (WGS) entry which is preliminary data.</text>
</comment>
<dbReference type="InterPro" id="IPR028098">
    <property type="entry name" value="Glyco_trans_4-like_N"/>
</dbReference>
<dbReference type="InterPro" id="IPR050194">
    <property type="entry name" value="Glycosyltransferase_grp1"/>
</dbReference>
<dbReference type="PANTHER" id="PTHR45947:SF3">
    <property type="entry name" value="SULFOQUINOVOSYL TRANSFERASE SQD2"/>
    <property type="match status" value="1"/>
</dbReference>
<protein>
    <submittedName>
        <fullName evidence="2">Glycosyltransferase, exosortase A system-associated</fullName>
    </submittedName>
</protein>
<dbReference type="Pfam" id="PF13692">
    <property type="entry name" value="Glyco_trans_1_4"/>
    <property type="match status" value="1"/>
</dbReference>
<feature type="domain" description="Glycosyltransferase subfamily 4-like N-terminal" evidence="1">
    <location>
        <begin position="16"/>
        <end position="184"/>
    </location>
</feature>
<dbReference type="EMBL" id="NWVD01000001">
    <property type="protein sequence ID" value="PCG10273.1"/>
    <property type="molecule type" value="Genomic_DNA"/>
</dbReference>
<proteinExistence type="predicted"/>
<dbReference type="Pfam" id="PF13579">
    <property type="entry name" value="Glyco_trans_4_4"/>
    <property type="match status" value="1"/>
</dbReference>
<reference evidence="2 3" key="1">
    <citation type="submission" date="2017-09" db="EMBL/GenBank/DDBJ databases">
        <title>Sphingomonas ginsenosidimutans KACC 14949, whole genome shotgun sequence.</title>
        <authorList>
            <person name="Feng G."/>
            <person name="Zhu H."/>
        </authorList>
    </citation>
    <scope>NUCLEOTIDE SEQUENCE [LARGE SCALE GENOMIC DNA]</scope>
    <source>
        <strain evidence="2 3">KACC 14949</strain>
    </source>
</reference>
<organism evidence="2 3">
    <name type="scientific">Sphingomonas ginsenosidimutans</name>
    <dbReference type="NCBI Taxonomy" id="862134"/>
    <lineage>
        <taxon>Bacteria</taxon>
        <taxon>Pseudomonadati</taxon>
        <taxon>Pseudomonadota</taxon>
        <taxon>Alphaproteobacteria</taxon>
        <taxon>Sphingomonadales</taxon>
        <taxon>Sphingomonadaceae</taxon>
        <taxon>Sphingomonas</taxon>
    </lineage>
</organism>
<dbReference type="Gene3D" id="3.40.50.2000">
    <property type="entry name" value="Glycogen Phosphorylase B"/>
    <property type="match status" value="2"/>
</dbReference>
<dbReference type="RefSeq" id="WP_096609897.1">
    <property type="nucleotide sequence ID" value="NZ_NWVD01000001.1"/>
</dbReference>
<evidence type="ECO:0000313" key="3">
    <source>
        <dbReference type="Proteomes" id="UP000218784"/>
    </source>
</evidence>
<keyword evidence="3" id="KW-1185">Reference proteome</keyword>
<gene>
    <name evidence="2" type="ORF">COA17_02150</name>
</gene>
<dbReference type="CDD" id="cd03794">
    <property type="entry name" value="GT4_WbuB-like"/>
    <property type="match status" value="1"/>
</dbReference>
<name>A0A2A4I1Z4_9SPHN</name>
<dbReference type="Proteomes" id="UP000218784">
    <property type="component" value="Unassembled WGS sequence"/>
</dbReference>
<evidence type="ECO:0000259" key="1">
    <source>
        <dbReference type="Pfam" id="PF13579"/>
    </source>
</evidence>
<dbReference type="GO" id="GO:0016758">
    <property type="term" value="F:hexosyltransferase activity"/>
    <property type="evidence" value="ECO:0007669"/>
    <property type="project" value="TreeGrafter"/>
</dbReference>
<sequence>MRILHVLDHGLPLQSGYTFRTRAILTAQMAAGHVVAAVTGPRYNPAEPPRETVDGIDFHRTPKAARGGVVGEIAALARRVREVADAFRPDVIHAHSPVIDALAALWPARRRGIPLLYEIRAFWEDAAVGNGTGREGSARYRATKALEGWAVARADAVAVICEGLRGDLVARGVPADKIMISPNGVDLTLFGTPPARDAALAERWGLGDEVIGFIGSFYDYEGLDDLIAAMPALASRRPRAQLLLVGGGPMEAALRAQASASPAAARIRFVGRVPHHEVERYYGLVDVLAYPRKRMRLTDLVTPLKPLEAMAQGRLVAASDVGGHRELIRDGDTGTLFAAGDPGAIADALAGLLSDRSGWDARRERARAFVAAERDWATNVHRYDAVYQRLTGDAYSKGPWSRRSPTTGPNRV</sequence>
<dbReference type="PANTHER" id="PTHR45947">
    <property type="entry name" value="SULFOQUINOVOSYL TRANSFERASE SQD2"/>
    <property type="match status" value="1"/>
</dbReference>
<keyword evidence="2" id="KW-0808">Transferase</keyword>
<dbReference type="NCBIfam" id="TIGR04063">
    <property type="entry name" value="stp3"/>
    <property type="match status" value="1"/>
</dbReference>
<accession>A0A2A4I1Z4</accession>
<evidence type="ECO:0000313" key="2">
    <source>
        <dbReference type="EMBL" id="PCG10273.1"/>
    </source>
</evidence>
<dbReference type="InterPro" id="IPR024004">
    <property type="entry name" value="PEP-CTERM/XrtA_GlycosylTrfase"/>
</dbReference>
<dbReference type="SUPFAM" id="SSF53756">
    <property type="entry name" value="UDP-Glycosyltransferase/glycogen phosphorylase"/>
    <property type="match status" value="1"/>
</dbReference>